<organism evidence="1 2">
    <name type="scientific">Trametes sanguinea</name>
    <dbReference type="NCBI Taxonomy" id="158606"/>
    <lineage>
        <taxon>Eukaryota</taxon>
        <taxon>Fungi</taxon>
        <taxon>Dikarya</taxon>
        <taxon>Basidiomycota</taxon>
        <taxon>Agaricomycotina</taxon>
        <taxon>Agaricomycetes</taxon>
        <taxon>Polyporales</taxon>
        <taxon>Polyporaceae</taxon>
        <taxon>Trametes</taxon>
    </lineage>
</organism>
<name>A0ACC1Q768_9APHY</name>
<dbReference type="Proteomes" id="UP001144978">
    <property type="component" value="Unassembled WGS sequence"/>
</dbReference>
<evidence type="ECO:0000313" key="1">
    <source>
        <dbReference type="EMBL" id="KAJ3011185.1"/>
    </source>
</evidence>
<gene>
    <name evidence="1" type="ORF">NUW54_g2256</name>
</gene>
<sequence>MMRDRLTPTVELLMSFTLAWPAAVEYNLQSDSRAGYGLEAAEAGPGSARSACTFSATWARMMLPNAAFLARLALHWPS</sequence>
<protein>
    <submittedName>
        <fullName evidence="1">Uncharacterized protein</fullName>
    </submittedName>
</protein>
<comment type="caution">
    <text evidence="1">The sequence shown here is derived from an EMBL/GenBank/DDBJ whole genome shotgun (WGS) entry which is preliminary data.</text>
</comment>
<proteinExistence type="predicted"/>
<keyword evidence="2" id="KW-1185">Reference proteome</keyword>
<accession>A0ACC1Q768</accession>
<reference evidence="1" key="1">
    <citation type="submission" date="2022-08" db="EMBL/GenBank/DDBJ databases">
        <title>Genome Sequence of Pycnoporus sanguineus.</title>
        <authorList>
            <person name="Buettner E."/>
        </authorList>
    </citation>
    <scope>NUCLEOTIDE SEQUENCE</scope>
    <source>
        <strain evidence="1">CG-C14</strain>
    </source>
</reference>
<dbReference type="EMBL" id="JANSHE010000415">
    <property type="protein sequence ID" value="KAJ3011185.1"/>
    <property type="molecule type" value="Genomic_DNA"/>
</dbReference>
<evidence type="ECO:0000313" key="2">
    <source>
        <dbReference type="Proteomes" id="UP001144978"/>
    </source>
</evidence>